<accession>A0A5P8ARU0</accession>
<evidence type="ECO:0000313" key="3">
    <source>
        <dbReference type="Proteomes" id="UP001164513"/>
    </source>
</evidence>
<dbReference type="AlphaFoldDB" id="A0A5P8ARU0"/>
<protein>
    <submittedName>
        <fullName evidence="2">DUF228 domain-containing protein</fullName>
    </submittedName>
</protein>
<dbReference type="Proteomes" id="UP001164513">
    <property type="component" value="Plasmid pZSt-lp66"/>
</dbReference>
<dbReference type="InterPro" id="IPR004239">
    <property type="entry name" value="DUF228"/>
</dbReference>
<dbReference type="EMBL" id="CP044709">
    <property type="protein sequence ID" value="QFP42669.1"/>
    <property type="molecule type" value="Genomic_DNA"/>
</dbReference>
<evidence type="ECO:0000313" key="1">
    <source>
        <dbReference type="EMBL" id="QFP42669.1"/>
    </source>
</evidence>
<organism evidence="1">
    <name type="scientific">Borrelia miyamotoi</name>
    <dbReference type="NCBI Taxonomy" id="47466"/>
    <lineage>
        <taxon>Bacteria</taxon>
        <taxon>Pseudomonadati</taxon>
        <taxon>Spirochaetota</taxon>
        <taxon>Spirochaetia</taxon>
        <taxon>Spirochaetales</taxon>
        <taxon>Borreliaceae</taxon>
        <taxon>Borrelia</taxon>
    </lineage>
</organism>
<keyword evidence="1" id="KW-0614">Plasmid</keyword>
<dbReference type="EMBL" id="CP114723">
    <property type="protein sequence ID" value="WAZ72468.1"/>
    <property type="molecule type" value="Genomic_DNA"/>
</dbReference>
<proteinExistence type="predicted"/>
<geneLocation type="plasmid" evidence="1">
    <name>unnamed</name>
</geneLocation>
<reference evidence="1" key="1">
    <citation type="submission" date="2019-10" db="EMBL/GenBank/DDBJ databases">
        <title>Whole genome sequencing of Borrelia miyamotoi strains isolated in Europe.</title>
        <authorList>
            <person name="Sprong H."/>
            <person name="Azagi T."/>
            <person name="Kuleshov K.V."/>
            <person name="Platonov A.E."/>
            <person name="Hoornstra D."/>
            <person name="Hovius J.W."/>
        </authorList>
    </citation>
    <scope>NUCLEOTIDE SEQUENCE</scope>
    <source>
        <strain evidence="1">NL-IR-2</strain>
        <plasmid evidence="1">unnamed</plasmid>
    </source>
</reference>
<evidence type="ECO:0000313" key="2">
    <source>
        <dbReference type="EMBL" id="WAZ72468.1"/>
    </source>
</evidence>
<sequence>MSETITQLKKAYDDKVKEIQDLMKNPNRDVGLFSVDIGFKDKNLHFANQGGTITSRYDKLENFFFKGYPTKEE</sequence>
<dbReference type="RefSeq" id="WP_152305668.1">
    <property type="nucleotide sequence ID" value="NZ_CP044709.1"/>
</dbReference>
<gene>
    <name evidence="1" type="ORF">F9Y90_06190</name>
    <name evidence="2" type="ORF">O5404_05480</name>
</gene>
<reference evidence="2" key="2">
    <citation type="submission" date="2022-12" db="EMBL/GenBank/DDBJ databases">
        <title>B. miyamotoi WGS.</title>
        <authorList>
            <person name="Gabriele M."/>
            <person name="Kuleshov K.V."/>
            <person name="Hepner S."/>
            <person name="Hoornstra D."/>
            <person name="Hovius J.W."/>
            <person name="Platonov A.E."/>
            <person name="Fingerle V."/>
            <person name="Strube C."/>
        </authorList>
    </citation>
    <scope>NUCLEOTIDE SEQUENCE</scope>
    <source>
        <strain evidence="2">ZStruIII14-9</strain>
        <plasmid evidence="2">pZSt-lp66</plasmid>
    </source>
</reference>
<geneLocation type="plasmid" evidence="2 3">
    <name>pZSt-lp66</name>
</geneLocation>
<name>A0A5P8ARU0_9SPIR</name>
<dbReference type="Pfam" id="PF02989">
    <property type="entry name" value="DUF228"/>
    <property type="match status" value="1"/>
</dbReference>